<dbReference type="SMART" id="SM00249">
    <property type="entry name" value="PHD"/>
    <property type="match status" value="1"/>
</dbReference>
<evidence type="ECO:0000256" key="1">
    <source>
        <dbReference type="ARBA" id="ARBA00004123"/>
    </source>
</evidence>
<dbReference type="OrthoDB" id="5863171at2759"/>
<dbReference type="EMBL" id="QWIJ01000382">
    <property type="protein sequence ID" value="RMX83037.1"/>
    <property type="molecule type" value="Genomic_DNA"/>
</dbReference>
<keyword evidence="5" id="KW-0539">Nucleus</keyword>
<feature type="compositionally biased region" description="Polar residues" evidence="7">
    <location>
        <begin position="401"/>
        <end position="411"/>
    </location>
</feature>
<feature type="compositionally biased region" description="Basic and acidic residues" evidence="7">
    <location>
        <begin position="420"/>
        <end position="431"/>
    </location>
</feature>
<dbReference type="PROSITE" id="PS50016">
    <property type="entry name" value="ZF_PHD_2"/>
    <property type="match status" value="1"/>
</dbReference>
<dbReference type="InterPro" id="IPR001965">
    <property type="entry name" value="Znf_PHD"/>
</dbReference>
<feature type="compositionally biased region" description="Low complexity" evidence="7">
    <location>
        <begin position="254"/>
        <end position="270"/>
    </location>
</feature>
<dbReference type="InterPro" id="IPR019787">
    <property type="entry name" value="Znf_PHD-finger"/>
</dbReference>
<dbReference type="Proteomes" id="UP000281245">
    <property type="component" value="Unassembled WGS sequence"/>
</dbReference>
<dbReference type="PANTHER" id="PTHR12628">
    <property type="entry name" value="POLYCOMB-LIKE TRANSCRIPTION FACTOR"/>
    <property type="match status" value="1"/>
</dbReference>
<organism evidence="9 10">
    <name type="scientific">Hortaea werneckii</name>
    <name type="common">Black yeast</name>
    <name type="synonym">Cladosporium werneckii</name>
    <dbReference type="NCBI Taxonomy" id="91943"/>
    <lineage>
        <taxon>Eukaryota</taxon>
        <taxon>Fungi</taxon>
        <taxon>Dikarya</taxon>
        <taxon>Ascomycota</taxon>
        <taxon>Pezizomycotina</taxon>
        <taxon>Dothideomycetes</taxon>
        <taxon>Dothideomycetidae</taxon>
        <taxon>Mycosphaerellales</taxon>
        <taxon>Teratosphaeriaceae</taxon>
        <taxon>Hortaea</taxon>
    </lineage>
</organism>
<evidence type="ECO:0000313" key="9">
    <source>
        <dbReference type="EMBL" id="RMX83037.1"/>
    </source>
</evidence>
<dbReference type="InterPro" id="IPR011011">
    <property type="entry name" value="Znf_FYVE_PHD"/>
</dbReference>
<gene>
    <name evidence="9" type="ORF">D0869_05608</name>
</gene>
<evidence type="ECO:0000256" key="2">
    <source>
        <dbReference type="ARBA" id="ARBA00022723"/>
    </source>
</evidence>
<reference evidence="9 10" key="1">
    <citation type="journal article" date="2018" name="BMC Genomics">
        <title>Genomic evidence for intraspecific hybridization in a clonal and extremely halotolerant yeast.</title>
        <authorList>
            <person name="Gostincar C."/>
            <person name="Stajich J.E."/>
            <person name="Zupancic J."/>
            <person name="Zalar P."/>
            <person name="Gunde-Cimerman N."/>
        </authorList>
    </citation>
    <scope>NUCLEOTIDE SEQUENCE [LARGE SCALE GENOMIC DNA]</scope>
    <source>
        <strain evidence="9 10">EXF-6656</strain>
    </source>
</reference>
<dbReference type="Gene3D" id="3.30.40.10">
    <property type="entry name" value="Zinc/RING finger domain, C3HC4 (zinc finger)"/>
    <property type="match status" value="1"/>
</dbReference>
<dbReference type="PROSITE" id="PS01359">
    <property type="entry name" value="ZF_PHD_1"/>
    <property type="match status" value="1"/>
</dbReference>
<dbReference type="GO" id="GO:0045814">
    <property type="term" value="P:negative regulation of gene expression, epigenetic"/>
    <property type="evidence" value="ECO:0007669"/>
    <property type="project" value="TreeGrafter"/>
</dbReference>
<evidence type="ECO:0000313" key="10">
    <source>
        <dbReference type="Proteomes" id="UP000281245"/>
    </source>
</evidence>
<feature type="region of interest" description="Disordered" evidence="7">
    <location>
        <begin position="40"/>
        <end position="276"/>
    </location>
</feature>
<dbReference type="GO" id="GO:0005634">
    <property type="term" value="C:nucleus"/>
    <property type="evidence" value="ECO:0007669"/>
    <property type="project" value="UniProtKB-SubCell"/>
</dbReference>
<dbReference type="CDD" id="cd15502">
    <property type="entry name" value="PHD_Phf1p_Phf2p_like"/>
    <property type="match status" value="1"/>
</dbReference>
<evidence type="ECO:0000256" key="4">
    <source>
        <dbReference type="ARBA" id="ARBA00022833"/>
    </source>
</evidence>
<evidence type="ECO:0000256" key="3">
    <source>
        <dbReference type="ARBA" id="ARBA00022771"/>
    </source>
</evidence>
<accession>A0A3M6WWU6</accession>
<dbReference type="GO" id="GO:0003682">
    <property type="term" value="F:chromatin binding"/>
    <property type="evidence" value="ECO:0007669"/>
    <property type="project" value="TreeGrafter"/>
</dbReference>
<dbReference type="SUPFAM" id="SSF57903">
    <property type="entry name" value="FYVE/PHD zinc finger"/>
    <property type="match status" value="1"/>
</dbReference>
<dbReference type="GO" id="GO:0008270">
    <property type="term" value="F:zinc ion binding"/>
    <property type="evidence" value="ECO:0007669"/>
    <property type="project" value="UniProtKB-KW"/>
</dbReference>
<name>A0A3M6WWU6_HORWE</name>
<dbReference type="InterPro" id="IPR013083">
    <property type="entry name" value="Znf_RING/FYVE/PHD"/>
</dbReference>
<proteinExistence type="predicted"/>
<feature type="domain" description="PHD-type" evidence="8">
    <location>
        <begin position="283"/>
        <end position="339"/>
    </location>
</feature>
<dbReference type="AlphaFoldDB" id="A0A3M6WWU6"/>
<feature type="compositionally biased region" description="Basic residues" evidence="7">
    <location>
        <begin position="167"/>
        <end position="179"/>
    </location>
</feature>
<keyword evidence="2" id="KW-0479">Metal-binding</keyword>
<keyword evidence="4" id="KW-0862">Zinc</keyword>
<dbReference type="Pfam" id="PF00628">
    <property type="entry name" value="PHD"/>
    <property type="match status" value="1"/>
</dbReference>
<feature type="non-terminal residue" evidence="9">
    <location>
        <position position="1"/>
    </location>
</feature>
<evidence type="ECO:0000259" key="8">
    <source>
        <dbReference type="PROSITE" id="PS50016"/>
    </source>
</evidence>
<keyword evidence="3 6" id="KW-0863">Zinc-finger</keyword>
<dbReference type="InterPro" id="IPR019786">
    <property type="entry name" value="Zinc_finger_PHD-type_CS"/>
</dbReference>
<protein>
    <recommendedName>
        <fullName evidence="8">PHD-type domain-containing protein</fullName>
    </recommendedName>
</protein>
<feature type="compositionally biased region" description="Acidic residues" evidence="7">
    <location>
        <begin position="222"/>
        <end position="231"/>
    </location>
</feature>
<feature type="compositionally biased region" description="Gly residues" evidence="7">
    <location>
        <begin position="180"/>
        <end position="213"/>
    </location>
</feature>
<dbReference type="PANTHER" id="PTHR12628:SF10">
    <property type="entry name" value="HOMEOBOX DOMAIN-CONTAINING PROTEIN"/>
    <property type="match status" value="1"/>
</dbReference>
<dbReference type="GO" id="GO:0003677">
    <property type="term" value="F:DNA binding"/>
    <property type="evidence" value="ECO:0007669"/>
    <property type="project" value="TreeGrafter"/>
</dbReference>
<feature type="region of interest" description="Disordered" evidence="7">
    <location>
        <begin position="396"/>
        <end position="489"/>
    </location>
</feature>
<evidence type="ECO:0000256" key="5">
    <source>
        <dbReference type="ARBA" id="ARBA00023242"/>
    </source>
</evidence>
<feature type="compositionally biased region" description="Polar residues" evidence="7">
    <location>
        <begin position="235"/>
        <end position="252"/>
    </location>
</feature>
<evidence type="ECO:0000256" key="7">
    <source>
        <dbReference type="SAM" id="MobiDB-lite"/>
    </source>
</evidence>
<sequence length="530" mass="57215">RRSGRAETPPIGTVAVRHERVDTIHHVFRDARVRLEGRAECSVMEQPAHNEAPASSDAEPPPVEESSKPSQVATDVPQAEEPVAIGKEQHELAPQDEEITVQVKSQTPGEETAGEPSTRDVETSQQTSGPPDHTDSSTMLQWDAAQKEAEEGGAHAQETAPPPPPKPRGRGRPRGRPPGRGRGASRGAGTGRVAGATRGGGVGRPSSGRGGGRGGKRKRDEGDDGDGDSSDSEVTTPAATMTKSGRNIQKRTSFAPPQEQPPTAATTPAFPKRKRTYRRNPETAVCKVCLRGTSPATNMIVFCDGCNTPYHRFCHHQPIDQSVIDEVDKEWYCKQCQSQRVRPVPESEVSHFDAAGHAPPEQRQRYFASLPQGLLITLLTKATTLHPDLPLFSPDFHARSAGTSTDVNHPTIQPPVNGEQPKEPNELHEESNATTSEAVVATQPKATDADAGPATANHSDDGVEEDDDDAYPDHPPTYPRPGFGLMRQLPPDREDLQWLVEDDDKYGVFTHMYQVDSQAANGAAQDGSDQ</sequence>
<evidence type="ECO:0000256" key="6">
    <source>
        <dbReference type="PROSITE-ProRule" id="PRU00146"/>
    </source>
</evidence>
<comment type="caution">
    <text evidence="9">The sequence shown here is derived from an EMBL/GenBank/DDBJ whole genome shotgun (WGS) entry which is preliminary data.</text>
</comment>
<comment type="subcellular location">
    <subcellularLocation>
        <location evidence="1">Nucleus</location>
    </subcellularLocation>
</comment>